<name>A0A2P2L7P5_RHIMU</name>
<sequence length="69" mass="7921">MLVPKTGLRVRILTTLLCHRNQTILKDQNPEMDQSSAVKRPNFRAKTMIRAFTTSVGPKRKHLQLLQPP</sequence>
<protein>
    <submittedName>
        <fullName evidence="1">Uncharacterized protein</fullName>
    </submittedName>
</protein>
<reference evidence="1" key="1">
    <citation type="submission" date="2018-02" db="EMBL/GenBank/DDBJ databases">
        <title>Rhizophora mucronata_Transcriptome.</title>
        <authorList>
            <person name="Meera S.P."/>
            <person name="Sreeshan A."/>
            <person name="Augustine A."/>
        </authorList>
    </citation>
    <scope>NUCLEOTIDE SEQUENCE</scope>
    <source>
        <tissue evidence="1">Leaf</tissue>
    </source>
</reference>
<organism evidence="1">
    <name type="scientific">Rhizophora mucronata</name>
    <name type="common">Asiatic mangrove</name>
    <dbReference type="NCBI Taxonomy" id="61149"/>
    <lineage>
        <taxon>Eukaryota</taxon>
        <taxon>Viridiplantae</taxon>
        <taxon>Streptophyta</taxon>
        <taxon>Embryophyta</taxon>
        <taxon>Tracheophyta</taxon>
        <taxon>Spermatophyta</taxon>
        <taxon>Magnoliopsida</taxon>
        <taxon>eudicotyledons</taxon>
        <taxon>Gunneridae</taxon>
        <taxon>Pentapetalae</taxon>
        <taxon>rosids</taxon>
        <taxon>fabids</taxon>
        <taxon>Malpighiales</taxon>
        <taxon>Rhizophoraceae</taxon>
        <taxon>Rhizophora</taxon>
    </lineage>
</organism>
<dbReference type="EMBL" id="GGEC01033507">
    <property type="protein sequence ID" value="MBX13991.1"/>
    <property type="molecule type" value="Transcribed_RNA"/>
</dbReference>
<evidence type="ECO:0000313" key="1">
    <source>
        <dbReference type="EMBL" id="MBX13991.1"/>
    </source>
</evidence>
<proteinExistence type="predicted"/>
<accession>A0A2P2L7P5</accession>
<dbReference type="AlphaFoldDB" id="A0A2P2L7P5"/>